<dbReference type="STRING" id="1121266.SAMN02745883_00871"/>
<accession>A0A1M6NG36</accession>
<dbReference type="EMBL" id="FRAJ01000006">
    <property type="protein sequence ID" value="SHJ94728.1"/>
    <property type="molecule type" value="Genomic_DNA"/>
</dbReference>
<proteinExistence type="predicted"/>
<dbReference type="InterPro" id="IPR000182">
    <property type="entry name" value="GNAT_dom"/>
</dbReference>
<dbReference type="SUPFAM" id="SSF55729">
    <property type="entry name" value="Acyl-CoA N-acyltransferases (Nat)"/>
    <property type="match status" value="1"/>
</dbReference>
<evidence type="ECO:0000313" key="2">
    <source>
        <dbReference type="EMBL" id="SHJ94728.1"/>
    </source>
</evidence>
<dbReference type="AlphaFoldDB" id="A0A1M6NG36"/>
<dbReference type="Pfam" id="PF13302">
    <property type="entry name" value="Acetyltransf_3"/>
    <property type="match status" value="1"/>
</dbReference>
<feature type="domain" description="N-acetyltransferase" evidence="1">
    <location>
        <begin position="11"/>
        <end position="167"/>
    </location>
</feature>
<reference evidence="2 3" key="1">
    <citation type="submission" date="2016-11" db="EMBL/GenBank/DDBJ databases">
        <authorList>
            <person name="Jaros S."/>
            <person name="Januszkiewicz K."/>
            <person name="Wedrychowicz H."/>
        </authorList>
    </citation>
    <scope>NUCLEOTIDE SEQUENCE [LARGE SCALE GENOMIC DNA]</scope>
    <source>
        <strain evidence="2 3">DSM 14501</strain>
    </source>
</reference>
<name>A0A1M6NG36_9FIRM</name>
<dbReference type="PANTHER" id="PTHR43415:SF6">
    <property type="entry name" value="SPERMIDINE N(1)-ACETYLTRANSFERASE"/>
    <property type="match status" value="1"/>
</dbReference>
<sequence length="209" mass="25255">MGLLVMMGDKTKIRKLERKDVDKMIEWGKHDEPIFYHYNFPYLSEKERDLWFKIKTKKFTKKCFAIENLNGELIGYISLRNIKFFKRESELGIVFNPDVINKGYGTDALNKFLDIYFTKEKMKTLFLKVGKFNKRAIRCYEKCGFEIINEVYEEFEEQGLSEEIKKEIVEKYKDFDLKDNKLMTTYYYMKITKEKYIIHKNNLELLITL</sequence>
<dbReference type="GO" id="GO:0004145">
    <property type="term" value="F:diamine N-acetyltransferase activity"/>
    <property type="evidence" value="ECO:0007669"/>
    <property type="project" value="TreeGrafter"/>
</dbReference>
<gene>
    <name evidence="2" type="ORF">SAMN02745883_00871</name>
</gene>
<evidence type="ECO:0000313" key="3">
    <source>
        <dbReference type="Proteomes" id="UP000184082"/>
    </source>
</evidence>
<keyword evidence="2" id="KW-0808">Transferase</keyword>
<organism evidence="2 3">
    <name type="scientific">Caminicella sporogenes DSM 14501</name>
    <dbReference type="NCBI Taxonomy" id="1121266"/>
    <lineage>
        <taxon>Bacteria</taxon>
        <taxon>Bacillati</taxon>
        <taxon>Bacillota</taxon>
        <taxon>Clostridia</taxon>
        <taxon>Peptostreptococcales</taxon>
        <taxon>Caminicellaceae</taxon>
        <taxon>Caminicella</taxon>
    </lineage>
</organism>
<dbReference type="InterPro" id="IPR016181">
    <property type="entry name" value="Acyl_CoA_acyltransferase"/>
</dbReference>
<dbReference type="PROSITE" id="PS51186">
    <property type="entry name" value="GNAT"/>
    <property type="match status" value="1"/>
</dbReference>
<dbReference type="Gene3D" id="3.40.630.30">
    <property type="match status" value="1"/>
</dbReference>
<dbReference type="Proteomes" id="UP000184082">
    <property type="component" value="Unassembled WGS sequence"/>
</dbReference>
<dbReference type="PANTHER" id="PTHR43415">
    <property type="entry name" value="SPERMIDINE N(1)-ACETYLTRANSFERASE"/>
    <property type="match status" value="1"/>
</dbReference>
<protein>
    <submittedName>
        <fullName evidence="2">Protein N-acetyltransferase, RimJ/RimL family</fullName>
    </submittedName>
</protein>
<evidence type="ECO:0000259" key="1">
    <source>
        <dbReference type="PROSITE" id="PS51186"/>
    </source>
</evidence>
<keyword evidence="3" id="KW-1185">Reference proteome</keyword>